<evidence type="ECO:0000313" key="2">
    <source>
        <dbReference type="Proteomes" id="UP000546257"/>
    </source>
</evidence>
<sequence>MRIRGRRRCQDCGREWSYFDTGRVACPDCGSLRSVGTGDRERHTDAPVELDLSAHRAALDDATDVGDVADELKTTLREYVRQRGFVRGGELRTVDDTLLAAAELLHGVDVYERIRGTPDDSVRLYLLDLLSGADDGRRPDPSRVPDPMADARGLAYAEVLDRFCTDLGAWLDDHPDPAGERVRERLDTHVRRVSAVYGDVPVTESETLIRAARDLGRYLTTDDGAALSTAEERLSGLE</sequence>
<evidence type="ECO:0000313" key="1">
    <source>
        <dbReference type="EMBL" id="MBB6646269.1"/>
    </source>
</evidence>
<dbReference type="Proteomes" id="UP000546257">
    <property type="component" value="Unassembled WGS sequence"/>
</dbReference>
<reference evidence="1 2" key="1">
    <citation type="submission" date="2020-08" db="EMBL/GenBank/DDBJ databases">
        <authorList>
            <person name="Seo M.-J."/>
        </authorList>
    </citation>
    <scope>NUCLEOTIDE SEQUENCE [LARGE SCALE GENOMIC DNA]</scope>
    <source>
        <strain evidence="1 2">MBLA0160</strain>
    </source>
</reference>
<protein>
    <recommendedName>
        <fullName evidence="3">TFIIB-type zinc ribbon-containing protein</fullName>
    </recommendedName>
</protein>
<accession>A0A7J9SJH4</accession>
<dbReference type="Pfam" id="PF23430">
    <property type="entry name" value="DUF7117"/>
    <property type="match status" value="1"/>
</dbReference>
<comment type="caution">
    <text evidence="1">The sequence shown here is derived from an EMBL/GenBank/DDBJ whole genome shotgun (WGS) entry which is preliminary data.</text>
</comment>
<gene>
    <name evidence="1" type="ORF">H5V44_08200</name>
</gene>
<dbReference type="AlphaFoldDB" id="A0A7J9SJH4"/>
<organism evidence="1 2">
    <name type="scientific">Halobellus ruber</name>
    <dbReference type="NCBI Taxonomy" id="2761102"/>
    <lineage>
        <taxon>Archaea</taxon>
        <taxon>Methanobacteriati</taxon>
        <taxon>Methanobacteriota</taxon>
        <taxon>Stenosarchaea group</taxon>
        <taxon>Halobacteria</taxon>
        <taxon>Halobacteriales</taxon>
        <taxon>Haloferacaceae</taxon>
        <taxon>Halobellus</taxon>
    </lineage>
</organism>
<dbReference type="RefSeq" id="WP_185192618.1">
    <property type="nucleotide sequence ID" value="NZ_JACKXD010000002.1"/>
</dbReference>
<dbReference type="EMBL" id="JACKXD010000002">
    <property type="protein sequence ID" value="MBB6646269.1"/>
    <property type="molecule type" value="Genomic_DNA"/>
</dbReference>
<keyword evidence="2" id="KW-1185">Reference proteome</keyword>
<evidence type="ECO:0008006" key="3">
    <source>
        <dbReference type="Google" id="ProtNLM"/>
    </source>
</evidence>
<proteinExistence type="predicted"/>
<name>A0A7J9SJH4_9EURY</name>
<dbReference type="InterPro" id="IPR055541">
    <property type="entry name" value="DUF7117"/>
</dbReference>